<dbReference type="InterPro" id="IPR002736">
    <property type="entry name" value="CitG"/>
</dbReference>
<dbReference type="EC" id="2.4.2.52" evidence="5"/>
<dbReference type="Proteomes" id="UP001236369">
    <property type="component" value="Unassembled WGS sequence"/>
</dbReference>
<dbReference type="Pfam" id="PF01874">
    <property type="entry name" value="CitG"/>
    <property type="match status" value="1"/>
</dbReference>
<keyword evidence="7" id="KW-1185">Reference proteome</keyword>
<name>A0ABU0HGT8_9HYPH</name>
<dbReference type="GO" id="GO:0046917">
    <property type="term" value="F:triphosphoribosyl-dephospho-CoA synthase activity"/>
    <property type="evidence" value="ECO:0007669"/>
    <property type="project" value="UniProtKB-EC"/>
</dbReference>
<comment type="catalytic activity">
    <reaction evidence="1 5">
        <text>3'-dephospho-CoA + ATP = 2'-(5''-triphospho-alpha-D-ribosyl)-3'-dephospho-CoA + adenine</text>
        <dbReference type="Rhea" id="RHEA:15117"/>
        <dbReference type="ChEBI" id="CHEBI:16708"/>
        <dbReference type="ChEBI" id="CHEBI:30616"/>
        <dbReference type="ChEBI" id="CHEBI:57328"/>
        <dbReference type="ChEBI" id="CHEBI:61378"/>
        <dbReference type="EC" id="2.4.2.52"/>
    </reaction>
</comment>
<dbReference type="PANTHER" id="PTHR30201">
    <property type="entry name" value="TRIPHOSPHORIBOSYL-DEPHOSPHO-COA SYNTHASE"/>
    <property type="match status" value="1"/>
</dbReference>
<protein>
    <recommendedName>
        <fullName evidence="5">Probable 2-(5''-triphosphoribosyl)-3'-dephosphocoenzyme-A synthase</fullName>
        <shortName evidence="5">2-(5''-triphosphoribosyl)-3'-dephospho-CoA synthase</shortName>
        <ecNumber evidence="5">2.4.2.52</ecNumber>
    </recommendedName>
</protein>
<evidence type="ECO:0000313" key="7">
    <source>
        <dbReference type="Proteomes" id="UP001236369"/>
    </source>
</evidence>
<dbReference type="NCBIfam" id="TIGR03132">
    <property type="entry name" value="malonate_mdcB"/>
    <property type="match status" value="1"/>
</dbReference>
<dbReference type="HAMAP" id="MF_01883">
    <property type="entry name" value="MdcB"/>
    <property type="match status" value="1"/>
</dbReference>
<dbReference type="EMBL" id="JAUSVV010000002">
    <property type="protein sequence ID" value="MDQ0441526.1"/>
    <property type="molecule type" value="Genomic_DNA"/>
</dbReference>
<evidence type="ECO:0000256" key="2">
    <source>
        <dbReference type="ARBA" id="ARBA00022679"/>
    </source>
</evidence>
<dbReference type="GO" id="GO:0016757">
    <property type="term" value="F:glycosyltransferase activity"/>
    <property type="evidence" value="ECO:0007669"/>
    <property type="project" value="UniProtKB-KW"/>
</dbReference>
<comment type="caution">
    <text evidence="6">The sequence shown here is derived from an EMBL/GenBank/DDBJ whole genome shotgun (WGS) entry which is preliminary data.</text>
</comment>
<evidence type="ECO:0000313" key="6">
    <source>
        <dbReference type="EMBL" id="MDQ0441526.1"/>
    </source>
</evidence>
<comment type="similarity">
    <text evidence="5">Belongs to the CitG/MdcB family.</text>
</comment>
<evidence type="ECO:0000256" key="3">
    <source>
        <dbReference type="ARBA" id="ARBA00022741"/>
    </source>
</evidence>
<evidence type="ECO:0000256" key="1">
    <source>
        <dbReference type="ARBA" id="ARBA00001210"/>
    </source>
</evidence>
<keyword evidence="2 5" id="KW-0808">Transferase</keyword>
<dbReference type="RefSeq" id="WP_238250115.1">
    <property type="nucleotide sequence ID" value="NZ_BPQX01000037.1"/>
</dbReference>
<accession>A0ABU0HGT8</accession>
<sequence>MPNFASDSRAHHIAELAHRALIDELEAWPKPGLVSLVDSGSHRDMDADTLRRSAGAIAPFFAELARAGAEGAPLGDLRRIGLRAEIAMMAATGGINAHKGAIFSLGLICAAAGLAGGEAVSAEDLAERVGALWGPEIARKPASPITHGGRAALRYGVGGAGAEAAAGFPAVRALGLPALRRGRHLAPGHPQAARIECLFALMADLDDTNLLHRGGEEGLRYAQGAAREFLEAGGVGAAGWGDRALAVHHAFVAARLSPGGSADLLAVTLFLDSLAQT</sequence>
<keyword evidence="3 5" id="KW-0547">Nucleotide-binding</keyword>
<dbReference type="PANTHER" id="PTHR30201:SF2">
    <property type="entry name" value="2-(5''-TRIPHOSPHORIBOSYL)-3'-DEPHOSPHOCOENZYME-A SYNTHASE"/>
    <property type="match status" value="1"/>
</dbReference>
<reference evidence="6 7" key="1">
    <citation type="submission" date="2023-07" db="EMBL/GenBank/DDBJ databases">
        <title>Genomic Encyclopedia of Type Strains, Phase IV (KMG-IV): sequencing the most valuable type-strain genomes for metagenomic binning, comparative biology and taxonomic classification.</title>
        <authorList>
            <person name="Goeker M."/>
        </authorList>
    </citation>
    <scope>NUCLEOTIDE SEQUENCE [LARGE SCALE GENOMIC DNA]</scope>
    <source>
        <strain evidence="6 7">DSM 19562</strain>
    </source>
</reference>
<evidence type="ECO:0000256" key="5">
    <source>
        <dbReference type="HAMAP-Rule" id="MF_01883"/>
    </source>
</evidence>
<comment type="function">
    <text evidence="5">Involved in the formation of 2-(5''-phosphoribosyl)-3'-dephosphocoenzyme-A, the prosthetic group of the acyl-carrier protein of the malonate decarboxylase.</text>
</comment>
<dbReference type="InterPro" id="IPR017555">
    <property type="entry name" value="TriPribosyl-deP-CoA_syn"/>
</dbReference>
<evidence type="ECO:0000256" key="4">
    <source>
        <dbReference type="ARBA" id="ARBA00022840"/>
    </source>
</evidence>
<dbReference type="Gene3D" id="1.10.4200.10">
    <property type="entry name" value="Triphosphoribosyl-dephospho-CoA protein"/>
    <property type="match status" value="2"/>
</dbReference>
<keyword evidence="6" id="KW-0328">Glycosyltransferase</keyword>
<keyword evidence="4 5" id="KW-0067">ATP-binding</keyword>
<organism evidence="6 7">
    <name type="scientific">Methylobacterium persicinum</name>
    <dbReference type="NCBI Taxonomy" id="374426"/>
    <lineage>
        <taxon>Bacteria</taxon>
        <taxon>Pseudomonadati</taxon>
        <taxon>Pseudomonadota</taxon>
        <taxon>Alphaproteobacteria</taxon>
        <taxon>Hyphomicrobiales</taxon>
        <taxon>Methylobacteriaceae</taxon>
        <taxon>Methylobacterium</taxon>
    </lineage>
</organism>
<proteinExistence type="inferred from homology"/>
<gene>
    <name evidence="5" type="primary">mdcB</name>
    <name evidence="6" type="ORF">QO016_001009</name>
</gene>